<accession>A0AB73BKP2</accession>
<reference evidence="2 3" key="1">
    <citation type="submission" date="2019-01" db="EMBL/GenBank/DDBJ databases">
        <title>Genome sequences of marine Pseudoalteromonas species.</title>
        <authorList>
            <person name="Boraston A.B."/>
            <person name="Hehemann J.-H."/>
            <person name="Vickers C.J."/>
            <person name="Salama-Alber O."/>
            <person name="Abe K."/>
            <person name="Hettle A.J."/>
        </authorList>
    </citation>
    <scope>NUCLEOTIDE SEQUENCE [LARGE SCALE GENOMIC DNA]</scope>
    <source>
        <strain evidence="2 3">PS42</strain>
    </source>
</reference>
<evidence type="ECO:0000313" key="2">
    <source>
        <dbReference type="EMBL" id="KAA1163737.1"/>
    </source>
</evidence>
<organism evidence="2 3">
    <name type="scientific">Pseudoalteromonas fuliginea</name>
    <dbReference type="NCBI Taxonomy" id="1872678"/>
    <lineage>
        <taxon>Bacteria</taxon>
        <taxon>Pseudomonadati</taxon>
        <taxon>Pseudomonadota</taxon>
        <taxon>Gammaproteobacteria</taxon>
        <taxon>Alteromonadales</taxon>
        <taxon>Pseudoalteromonadaceae</taxon>
        <taxon>Pseudoalteromonas</taxon>
    </lineage>
</organism>
<dbReference type="EMBL" id="SEUK01000041">
    <property type="protein sequence ID" value="KAA1163737.1"/>
    <property type="molecule type" value="Genomic_DNA"/>
</dbReference>
<sequence>MAKNIFVSYKFTDQEIVKAVSSMLQNNGGSIDGKFVYVTRDVSSQGENAIDNEINSVMEGCDKALFIIGQNSHNSPWIKREVQLAISKGLKVVVTHINDTNYGIPTDLNYTNYTSAQWNMNSLSYNLNKL</sequence>
<dbReference type="InterPro" id="IPR015032">
    <property type="entry name" value="ThsB__TIR-like_domain"/>
</dbReference>
<dbReference type="Proteomes" id="UP000324162">
    <property type="component" value="Unassembled WGS sequence"/>
</dbReference>
<proteinExistence type="predicted"/>
<feature type="domain" description="Thoeris protein ThsB TIR-like" evidence="1">
    <location>
        <begin position="6"/>
        <end position="101"/>
    </location>
</feature>
<dbReference type="AlphaFoldDB" id="A0AB73BKP2"/>
<dbReference type="Pfam" id="PF08937">
    <property type="entry name" value="ThsB_TIR"/>
    <property type="match status" value="1"/>
</dbReference>
<evidence type="ECO:0000313" key="3">
    <source>
        <dbReference type="Proteomes" id="UP000324162"/>
    </source>
</evidence>
<dbReference type="SUPFAM" id="SSF52200">
    <property type="entry name" value="Toll/Interleukin receptor TIR domain"/>
    <property type="match status" value="1"/>
</dbReference>
<dbReference type="Gene3D" id="3.40.50.10140">
    <property type="entry name" value="Toll/interleukin-1 receptor homology (TIR) domain"/>
    <property type="match status" value="1"/>
</dbReference>
<evidence type="ECO:0000259" key="1">
    <source>
        <dbReference type="Pfam" id="PF08937"/>
    </source>
</evidence>
<dbReference type="RefSeq" id="WP_007379107.1">
    <property type="nucleotide sequence ID" value="NZ_SEUK01000041.1"/>
</dbReference>
<protein>
    <submittedName>
        <fullName evidence="2">TIR domain-containing protein</fullName>
    </submittedName>
</protein>
<gene>
    <name evidence="2" type="ORF">EU508_04205</name>
</gene>
<comment type="caution">
    <text evidence="2">The sequence shown here is derived from an EMBL/GenBank/DDBJ whole genome shotgun (WGS) entry which is preliminary data.</text>
</comment>
<name>A0AB73BKP2_9GAMM</name>
<dbReference type="InterPro" id="IPR035897">
    <property type="entry name" value="Toll_tir_struct_dom_sf"/>
</dbReference>